<evidence type="ECO:0000313" key="2">
    <source>
        <dbReference type="EMBL" id="OAD55658.1"/>
    </source>
</evidence>
<evidence type="ECO:0000313" key="3">
    <source>
        <dbReference type="Proteomes" id="UP000250275"/>
    </source>
</evidence>
<evidence type="ECO:0000256" key="1">
    <source>
        <dbReference type="SAM" id="MobiDB-lite"/>
    </source>
</evidence>
<organism evidence="2 3">
    <name type="scientific">Eufriesea mexicana</name>
    <dbReference type="NCBI Taxonomy" id="516756"/>
    <lineage>
        <taxon>Eukaryota</taxon>
        <taxon>Metazoa</taxon>
        <taxon>Ecdysozoa</taxon>
        <taxon>Arthropoda</taxon>
        <taxon>Hexapoda</taxon>
        <taxon>Insecta</taxon>
        <taxon>Pterygota</taxon>
        <taxon>Neoptera</taxon>
        <taxon>Endopterygota</taxon>
        <taxon>Hymenoptera</taxon>
        <taxon>Apocrita</taxon>
        <taxon>Aculeata</taxon>
        <taxon>Apoidea</taxon>
        <taxon>Anthophila</taxon>
        <taxon>Apidae</taxon>
        <taxon>Eufriesea</taxon>
    </lineage>
</organism>
<accession>A0A310SDQ9</accession>
<keyword evidence="3" id="KW-1185">Reference proteome</keyword>
<name>A0A310SDQ9_9HYME</name>
<reference evidence="2 3" key="1">
    <citation type="submission" date="2015-07" db="EMBL/GenBank/DDBJ databases">
        <title>The genome of Eufriesea mexicana.</title>
        <authorList>
            <person name="Pan H."/>
            <person name="Kapheim K."/>
        </authorList>
    </citation>
    <scope>NUCLEOTIDE SEQUENCE [LARGE SCALE GENOMIC DNA]</scope>
    <source>
        <strain evidence="2">0111107269</strain>
        <tissue evidence="2">Whole body</tissue>
    </source>
</reference>
<protein>
    <submittedName>
        <fullName evidence="2">Uncharacterized protein</fullName>
    </submittedName>
</protein>
<dbReference type="EMBL" id="KQ762629">
    <property type="protein sequence ID" value="OAD55658.1"/>
    <property type="molecule type" value="Genomic_DNA"/>
</dbReference>
<feature type="region of interest" description="Disordered" evidence="1">
    <location>
        <begin position="54"/>
        <end position="77"/>
    </location>
</feature>
<gene>
    <name evidence="2" type="ORF">WN48_04429</name>
</gene>
<dbReference type="Proteomes" id="UP000250275">
    <property type="component" value="Unassembled WGS sequence"/>
</dbReference>
<proteinExistence type="predicted"/>
<sequence>MPNHARFANETNSLRGRGAIVRATSSRAGNENHCGQRCTLTSAVGRSLMRRRLDRSDIEDPEDPRSIAMTNRETRPGGSFCDAKGPCGAATFFLRLRNVSVATKFIVLASTKPSAHVYRNLYAAGWLKQNPKRSVGQDQT</sequence>
<dbReference type="AlphaFoldDB" id="A0A310SDQ9"/>